<evidence type="ECO:0000313" key="3">
    <source>
        <dbReference type="EMBL" id="SEQ16175.1"/>
    </source>
</evidence>
<evidence type="ECO:0000313" key="4">
    <source>
        <dbReference type="Proteomes" id="UP000183210"/>
    </source>
</evidence>
<feature type="transmembrane region" description="Helical" evidence="1">
    <location>
        <begin position="85"/>
        <end position="103"/>
    </location>
</feature>
<comment type="caution">
    <text evidence="3">The sequence shown here is derived from an EMBL/GenBank/DDBJ whole genome shotgun (WGS) entry which is preliminary data.</text>
</comment>
<feature type="transmembrane region" description="Helical" evidence="1">
    <location>
        <begin position="53"/>
        <end position="73"/>
    </location>
</feature>
<dbReference type="EMBL" id="FOEV01000004">
    <property type="protein sequence ID" value="SEQ16175.1"/>
    <property type="molecule type" value="Genomic_DNA"/>
</dbReference>
<feature type="transmembrane region" description="Helical" evidence="1">
    <location>
        <begin position="6"/>
        <end position="32"/>
    </location>
</feature>
<feature type="domain" description="Copper resistance protein D" evidence="2">
    <location>
        <begin position="49"/>
        <end position="150"/>
    </location>
</feature>
<reference evidence="3 4" key="1">
    <citation type="submission" date="2016-10" db="EMBL/GenBank/DDBJ databases">
        <authorList>
            <person name="Varghese N."/>
            <person name="Submissions S."/>
        </authorList>
    </citation>
    <scope>NUCLEOTIDE SEQUENCE [LARGE SCALE GENOMIC DNA]</scope>
    <source>
        <strain evidence="3 4">LMG 21974</strain>
    </source>
</reference>
<keyword evidence="1" id="KW-0812">Transmembrane</keyword>
<proteinExistence type="predicted"/>
<sequence>MTPSTWLYTIHVLAAVLWVGGLFFAWVILHPVVTAILDIPSRARFWNTLFPRFFRWVWGVVIVLPATGIGILQLNFNGFETAPRYIQIMMGLYLAMVALFLKIQAVQLPQLKRSVSDQDWPTAAQTLKRIRALAGFNLLLGVIVLIVAAARLNTFS</sequence>
<protein>
    <submittedName>
        <fullName evidence="3">Uncharacterized membrane protein</fullName>
    </submittedName>
</protein>
<evidence type="ECO:0000256" key="1">
    <source>
        <dbReference type="SAM" id="Phobius"/>
    </source>
</evidence>
<dbReference type="GO" id="GO:0016020">
    <property type="term" value="C:membrane"/>
    <property type="evidence" value="ECO:0007669"/>
    <property type="project" value="InterPro"/>
</dbReference>
<dbReference type="InterPro" id="IPR008457">
    <property type="entry name" value="Cu-R_CopD_dom"/>
</dbReference>
<feature type="transmembrane region" description="Helical" evidence="1">
    <location>
        <begin position="132"/>
        <end position="152"/>
    </location>
</feature>
<evidence type="ECO:0000259" key="2">
    <source>
        <dbReference type="Pfam" id="PF05425"/>
    </source>
</evidence>
<organism evidence="3 4">
    <name type="scientific">Pseudomonas lutea</name>
    <dbReference type="NCBI Taxonomy" id="243924"/>
    <lineage>
        <taxon>Bacteria</taxon>
        <taxon>Pseudomonadati</taxon>
        <taxon>Pseudomonadota</taxon>
        <taxon>Gammaproteobacteria</taxon>
        <taxon>Pseudomonadales</taxon>
        <taxon>Pseudomonadaceae</taxon>
        <taxon>Pseudomonas</taxon>
    </lineage>
</organism>
<name>A0A9X8QIP0_9PSED</name>
<dbReference type="RefSeq" id="WP_074823792.1">
    <property type="nucleotide sequence ID" value="NZ_FOEV01000004.1"/>
</dbReference>
<accession>A0A9X8QIP0</accession>
<gene>
    <name evidence="3" type="ORF">SAMN05216409_104122</name>
</gene>
<keyword evidence="1" id="KW-0472">Membrane</keyword>
<dbReference type="AlphaFoldDB" id="A0A9X8QIP0"/>
<dbReference type="Pfam" id="PF05425">
    <property type="entry name" value="CopD"/>
    <property type="match status" value="1"/>
</dbReference>
<dbReference type="GeneID" id="300269025"/>
<keyword evidence="1" id="KW-1133">Transmembrane helix</keyword>
<dbReference type="Proteomes" id="UP000183210">
    <property type="component" value="Unassembled WGS sequence"/>
</dbReference>